<organism evidence="1">
    <name type="scientific">freshwater metagenome</name>
    <dbReference type="NCBI Taxonomy" id="449393"/>
    <lineage>
        <taxon>unclassified sequences</taxon>
        <taxon>metagenomes</taxon>
        <taxon>ecological metagenomes</taxon>
    </lineage>
</organism>
<protein>
    <submittedName>
        <fullName evidence="1">Unannotated protein</fullName>
    </submittedName>
</protein>
<dbReference type="AlphaFoldDB" id="A0A6J6IML9"/>
<dbReference type="EMBL" id="CAEZVQ010000001">
    <property type="protein sequence ID" value="CAB4625618.1"/>
    <property type="molecule type" value="Genomic_DNA"/>
</dbReference>
<proteinExistence type="predicted"/>
<accession>A0A6J6IML9</accession>
<name>A0A6J6IML9_9ZZZZ</name>
<sequence>MWVYAFGFASRESFNRIEDDAWKARSEARCLIAENERFALQDLGKMNANDTAALKKKADIVATATDSLERAIDDIAKDKPVGPKGQELVPQWISDYRIYIQNRRQFVDKLRTASTRPFFSETEVEGVPISERIGKFARENDMRTCQPPLDLSV</sequence>
<gene>
    <name evidence="1" type="ORF">UFOPK2086_00005</name>
    <name evidence="2" type="ORF">UFOPK2295_00643</name>
</gene>
<dbReference type="EMBL" id="CAEZWV010000009">
    <property type="protein sequence ID" value="CAB4668408.1"/>
    <property type="molecule type" value="Genomic_DNA"/>
</dbReference>
<evidence type="ECO:0000313" key="1">
    <source>
        <dbReference type="EMBL" id="CAB4625618.1"/>
    </source>
</evidence>
<evidence type="ECO:0000313" key="2">
    <source>
        <dbReference type="EMBL" id="CAB4668408.1"/>
    </source>
</evidence>
<reference evidence="1" key="1">
    <citation type="submission" date="2020-05" db="EMBL/GenBank/DDBJ databases">
        <authorList>
            <person name="Chiriac C."/>
            <person name="Salcher M."/>
            <person name="Ghai R."/>
            <person name="Kavagutti S V."/>
        </authorList>
    </citation>
    <scope>NUCLEOTIDE SEQUENCE</scope>
</reference>